<dbReference type="Proteomes" id="UP001347796">
    <property type="component" value="Unassembled WGS sequence"/>
</dbReference>
<dbReference type="PANTHER" id="PTHR33504:SF1">
    <property type="entry name" value="FAMILY WITH SEQUENCE SIMILARITY 90, MEMBER A1B"/>
    <property type="match status" value="1"/>
</dbReference>
<evidence type="ECO:0000313" key="3">
    <source>
        <dbReference type="Proteomes" id="UP001347796"/>
    </source>
</evidence>
<evidence type="ECO:0000256" key="1">
    <source>
        <dbReference type="SAM" id="MobiDB-lite"/>
    </source>
</evidence>
<comment type="caution">
    <text evidence="2">The sequence shown here is derived from an EMBL/GenBank/DDBJ whole genome shotgun (WGS) entry which is preliminary data.</text>
</comment>
<feature type="region of interest" description="Disordered" evidence="1">
    <location>
        <begin position="1"/>
        <end position="65"/>
    </location>
</feature>
<protein>
    <submittedName>
        <fullName evidence="2">Uncharacterized protein</fullName>
    </submittedName>
</protein>
<dbReference type="AlphaFoldDB" id="A0AAN8KK94"/>
<name>A0AAN8KK94_PATCE</name>
<dbReference type="EMBL" id="JAZGQO010000001">
    <property type="protein sequence ID" value="KAK6195152.1"/>
    <property type="molecule type" value="Genomic_DNA"/>
</dbReference>
<organism evidence="2 3">
    <name type="scientific">Patella caerulea</name>
    <name type="common">Rayed Mediterranean limpet</name>
    <dbReference type="NCBI Taxonomy" id="87958"/>
    <lineage>
        <taxon>Eukaryota</taxon>
        <taxon>Metazoa</taxon>
        <taxon>Spiralia</taxon>
        <taxon>Lophotrochozoa</taxon>
        <taxon>Mollusca</taxon>
        <taxon>Gastropoda</taxon>
        <taxon>Patellogastropoda</taxon>
        <taxon>Patelloidea</taxon>
        <taxon>Patellidae</taxon>
        <taxon>Patella</taxon>
    </lineage>
</organism>
<feature type="compositionally biased region" description="Polar residues" evidence="1">
    <location>
        <begin position="34"/>
        <end position="44"/>
    </location>
</feature>
<sequence>MSRTPSGSRHSGGGSSSHHTQGENRTSIRVKVPSASTQGRQTVSPDRKSVSESKLSPTPADVTPRSAFSATLQGQEYGHSQPVPSPTSTVRTTSVLARSLRNGPQNEKELIRQAAASIIERGWIAHRDKQMFRLLKHSLCAAETSLSYEILRKVCPTEAEFFKDKSSQIKVRFRFGGGEFPPMIFFKIFSHNNGKGLKYLSGKKLIRGATEAAEDSLKLMGNRLFYDHMIQDAIHHHQYKITDEVDITTLKDYMQYIAILDETPAYLGGKENFWRKLTLDVLPRHTIFYDIVDYAYNNRLSTRLKEEITLLMIRPLSQEIQLQQINAIAQMRSPWIPNIPVPTPKSAFNNQSAGRRTKQARLRALKMRRMYGLDDKNETANADDETYLAHSTYLDMMNGDDNEDDWEQEANKLYEWTQDLSFHDDLVATPRLVAPS</sequence>
<gene>
    <name evidence="2" type="ORF">SNE40_000633</name>
</gene>
<evidence type="ECO:0000313" key="2">
    <source>
        <dbReference type="EMBL" id="KAK6195152.1"/>
    </source>
</evidence>
<reference evidence="2 3" key="1">
    <citation type="submission" date="2024-01" db="EMBL/GenBank/DDBJ databases">
        <title>The genome of the rayed Mediterranean limpet Patella caerulea (Linnaeus, 1758).</title>
        <authorList>
            <person name="Anh-Thu Weber A."/>
            <person name="Halstead-Nussloch G."/>
        </authorList>
    </citation>
    <scope>NUCLEOTIDE SEQUENCE [LARGE SCALE GENOMIC DNA]</scope>
    <source>
        <strain evidence="2">AATW-2023a</strain>
        <tissue evidence="2">Whole specimen</tissue>
    </source>
</reference>
<accession>A0AAN8KK94</accession>
<dbReference type="PANTHER" id="PTHR33504">
    <property type="entry name" value="NADH DEHYDROGENASE (UBIQUINONE) 1 BETA SUBCOMPLEX, 4"/>
    <property type="match status" value="1"/>
</dbReference>
<keyword evidence="3" id="KW-1185">Reference proteome</keyword>
<proteinExistence type="predicted"/>